<keyword evidence="2" id="KW-1185">Reference proteome</keyword>
<protein>
    <submittedName>
        <fullName evidence="1">Uncharacterized protein</fullName>
    </submittedName>
</protein>
<dbReference type="RefSeq" id="XP_042918570.1">
    <property type="nucleotide sequence ID" value="XM_043068467.1"/>
</dbReference>
<accession>A0A2K3D4H6</accession>
<name>A0A2K3D4H6_CHLRE</name>
<dbReference type="GeneID" id="66055615"/>
<evidence type="ECO:0000313" key="1">
    <source>
        <dbReference type="EMBL" id="PNW75419.1"/>
    </source>
</evidence>
<dbReference type="AlphaFoldDB" id="A0A2K3D4H6"/>
<evidence type="ECO:0000313" key="2">
    <source>
        <dbReference type="Proteomes" id="UP000006906"/>
    </source>
</evidence>
<dbReference type="Proteomes" id="UP000006906">
    <property type="component" value="Chromosome 12"/>
</dbReference>
<dbReference type="KEGG" id="cre:CHLRE_12g526000v5"/>
<dbReference type="Gramene" id="PNW75419">
    <property type="protein sequence ID" value="PNW75419"/>
    <property type="gene ID" value="CHLRE_12g526000v5"/>
</dbReference>
<dbReference type="InParanoid" id="A0A2K3D4H6"/>
<dbReference type="OrthoDB" id="4243at2759"/>
<dbReference type="EMBL" id="CM008973">
    <property type="protein sequence ID" value="PNW75419.1"/>
    <property type="molecule type" value="Genomic_DNA"/>
</dbReference>
<gene>
    <name evidence="1" type="ORF">CHLRE_12g526000v5</name>
</gene>
<proteinExistence type="predicted"/>
<reference evidence="1 2" key="1">
    <citation type="journal article" date="2007" name="Science">
        <title>The Chlamydomonas genome reveals the evolution of key animal and plant functions.</title>
        <authorList>
            <person name="Merchant S.S."/>
            <person name="Prochnik S.E."/>
            <person name="Vallon O."/>
            <person name="Harris E.H."/>
            <person name="Karpowicz S.J."/>
            <person name="Witman G.B."/>
            <person name="Terry A."/>
            <person name="Salamov A."/>
            <person name="Fritz-Laylin L.K."/>
            <person name="Marechal-Drouard L."/>
            <person name="Marshall W.F."/>
            <person name="Qu L.H."/>
            <person name="Nelson D.R."/>
            <person name="Sanderfoot A.A."/>
            <person name="Spalding M.H."/>
            <person name="Kapitonov V.V."/>
            <person name="Ren Q."/>
            <person name="Ferris P."/>
            <person name="Lindquist E."/>
            <person name="Shapiro H."/>
            <person name="Lucas S.M."/>
            <person name="Grimwood J."/>
            <person name="Schmutz J."/>
            <person name="Cardol P."/>
            <person name="Cerutti H."/>
            <person name="Chanfreau G."/>
            <person name="Chen C.L."/>
            <person name="Cognat V."/>
            <person name="Croft M.T."/>
            <person name="Dent R."/>
            <person name="Dutcher S."/>
            <person name="Fernandez E."/>
            <person name="Fukuzawa H."/>
            <person name="Gonzalez-Ballester D."/>
            <person name="Gonzalez-Halphen D."/>
            <person name="Hallmann A."/>
            <person name="Hanikenne M."/>
            <person name="Hippler M."/>
            <person name="Inwood W."/>
            <person name="Jabbari K."/>
            <person name="Kalanon M."/>
            <person name="Kuras R."/>
            <person name="Lefebvre P.A."/>
            <person name="Lemaire S.D."/>
            <person name="Lobanov A.V."/>
            <person name="Lohr M."/>
            <person name="Manuell A."/>
            <person name="Meier I."/>
            <person name="Mets L."/>
            <person name="Mittag M."/>
            <person name="Mittelmeier T."/>
            <person name="Moroney J.V."/>
            <person name="Moseley J."/>
            <person name="Napoli C."/>
            <person name="Nedelcu A.M."/>
            <person name="Niyogi K."/>
            <person name="Novoselov S.V."/>
            <person name="Paulsen I.T."/>
            <person name="Pazour G."/>
            <person name="Purton S."/>
            <person name="Ral J.P."/>
            <person name="Riano-Pachon D.M."/>
            <person name="Riekhof W."/>
            <person name="Rymarquis L."/>
            <person name="Schroda M."/>
            <person name="Stern D."/>
            <person name="Umen J."/>
            <person name="Willows R."/>
            <person name="Wilson N."/>
            <person name="Zimmer S.L."/>
            <person name="Allmer J."/>
            <person name="Balk J."/>
            <person name="Bisova K."/>
            <person name="Chen C.J."/>
            <person name="Elias M."/>
            <person name="Gendler K."/>
            <person name="Hauser C."/>
            <person name="Lamb M.R."/>
            <person name="Ledford H."/>
            <person name="Long J.C."/>
            <person name="Minagawa J."/>
            <person name="Page M.D."/>
            <person name="Pan J."/>
            <person name="Pootakham W."/>
            <person name="Roje S."/>
            <person name="Rose A."/>
            <person name="Stahlberg E."/>
            <person name="Terauchi A.M."/>
            <person name="Yang P."/>
            <person name="Ball S."/>
            <person name="Bowler C."/>
            <person name="Dieckmann C.L."/>
            <person name="Gladyshev V.N."/>
            <person name="Green P."/>
            <person name="Jorgensen R."/>
            <person name="Mayfield S."/>
            <person name="Mueller-Roeber B."/>
            <person name="Rajamani S."/>
            <person name="Sayre R.T."/>
            <person name="Brokstein P."/>
            <person name="Dubchak I."/>
            <person name="Goodstein D."/>
            <person name="Hornick L."/>
            <person name="Huang Y.W."/>
            <person name="Jhaveri J."/>
            <person name="Luo Y."/>
            <person name="Martinez D."/>
            <person name="Ngau W.C."/>
            <person name="Otillar B."/>
            <person name="Poliakov A."/>
            <person name="Porter A."/>
            <person name="Szajkowski L."/>
            <person name="Werner G."/>
            <person name="Zhou K."/>
            <person name="Grigoriev I.V."/>
            <person name="Rokhsar D.S."/>
            <person name="Grossman A.R."/>
        </authorList>
    </citation>
    <scope>NUCLEOTIDE SEQUENCE [LARGE SCALE GENOMIC DNA]</scope>
    <source>
        <strain evidence="2">CC-503</strain>
    </source>
</reference>
<sequence length="59" mass="6473">MDSVEAALDRVKMNMNLKFADWRLPCPITGEPGAMAQPAAFGGQRQLVRAALLDWGERA</sequence>
<organism evidence="1 2">
    <name type="scientific">Chlamydomonas reinhardtii</name>
    <name type="common">Chlamydomonas smithii</name>
    <dbReference type="NCBI Taxonomy" id="3055"/>
    <lineage>
        <taxon>Eukaryota</taxon>
        <taxon>Viridiplantae</taxon>
        <taxon>Chlorophyta</taxon>
        <taxon>core chlorophytes</taxon>
        <taxon>Chlorophyceae</taxon>
        <taxon>CS clade</taxon>
        <taxon>Chlamydomonadales</taxon>
        <taxon>Chlamydomonadaceae</taxon>
        <taxon>Chlamydomonas</taxon>
    </lineage>
</organism>